<name>A0A6P8ARS8_PYRGI</name>
<reference evidence="4" key="2">
    <citation type="submission" date="2019-10" db="EMBL/GenBank/DDBJ databases">
        <authorList>
            <consortium name="NCBI Genome Project"/>
        </authorList>
    </citation>
    <scope>NUCLEOTIDE SEQUENCE</scope>
    <source>
        <strain evidence="4">NI907</strain>
    </source>
</reference>
<evidence type="ECO:0000313" key="4">
    <source>
        <dbReference type="RefSeq" id="XP_030977621.1"/>
    </source>
</evidence>
<dbReference type="AlphaFoldDB" id="A0A6P8ARS8"/>
<accession>A0A6P8ARS8</accession>
<evidence type="ECO:0000256" key="1">
    <source>
        <dbReference type="SAM" id="MobiDB-lite"/>
    </source>
</evidence>
<evidence type="ECO:0000256" key="2">
    <source>
        <dbReference type="SAM" id="Phobius"/>
    </source>
</evidence>
<sequence>MNAAILIVSSTKLDLPRPTPTPKVVAQSISGRDRQRTLPSKSGPNKGRSPGKPPKVCVVQGPARTEIRPASFSTRSRAWWLHVSLASCLLVLWLGYYLGPQQQHAPYKSRSGFINGDGSTPFGHESSKTYHVPHHPSIFDIFPAMSYSHGVEMDTFTLMNETTTALGEDLISSLRGVLSKQADLYLASSILYTYLLPAKCSRTPSSRWITDAERYRKNTGRYKSLPSWCASRHQSLETCLDAAAKARIDIHERLSTLRTLLMTGRTFADMVLETGTRRFLNQTILNLFSGRNIFGGYRDLSLM</sequence>
<keyword evidence="2" id="KW-0812">Transmembrane</keyword>
<keyword evidence="2" id="KW-0472">Membrane</keyword>
<dbReference type="GeneID" id="41964489"/>
<feature type="transmembrane region" description="Helical" evidence="2">
    <location>
        <begin position="78"/>
        <end position="99"/>
    </location>
</feature>
<organism evidence="3 4">
    <name type="scientific">Pyricularia grisea</name>
    <name type="common">Crabgrass-specific blast fungus</name>
    <name type="synonym">Magnaporthe grisea</name>
    <dbReference type="NCBI Taxonomy" id="148305"/>
    <lineage>
        <taxon>Eukaryota</taxon>
        <taxon>Fungi</taxon>
        <taxon>Dikarya</taxon>
        <taxon>Ascomycota</taxon>
        <taxon>Pezizomycotina</taxon>
        <taxon>Sordariomycetes</taxon>
        <taxon>Sordariomycetidae</taxon>
        <taxon>Magnaporthales</taxon>
        <taxon>Pyriculariaceae</taxon>
        <taxon>Pyricularia</taxon>
    </lineage>
</organism>
<proteinExistence type="predicted"/>
<feature type="region of interest" description="Disordered" evidence="1">
    <location>
        <begin position="14"/>
        <end position="56"/>
    </location>
</feature>
<keyword evidence="3" id="KW-1185">Reference proteome</keyword>
<dbReference type="Proteomes" id="UP000515153">
    <property type="component" value="Unplaced"/>
</dbReference>
<protein>
    <submittedName>
        <fullName evidence="4">Uncharacterized protein</fullName>
    </submittedName>
</protein>
<reference evidence="4" key="1">
    <citation type="journal article" date="2019" name="Mol. Biol. Evol.">
        <title>Blast fungal genomes show frequent chromosomal changes, gene gains and losses, and effector gene turnover.</title>
        <authorList>
            <person name="Gomez Luciano L.B."/>
            <person name="Jason Tsai I."/>
            <person name="Chuma I."/>
            <person name="Tosa Y."/>
            <person name="Chen Y.H."/>
            <person name="Li J.Y."/>
            <person name="Li M.Y."/>
            <person name="Jade Lu M.Y."/>
            <person name="Nakayashiki H."/>
            <person name="Li W.H."/>
        </authorList>
    </citation>
    <scope>NUCLEOTIDE SEQUENCE</scope>
    <source>
        <strain evidence="4">NI907</strain>
    </source>
</reference>
<keyword evidence="2" id="KW-1133">Transmembrane helix</keyword>
<gene>
    <name evidence="4" type="ORF">PgNI_09599</name>
</gene>
<dbReference type="RefSeq" id="XP_030977621.1">
    <property type="nucleotide sequence ID" value="XM_031129581.1"/>
</dbReference>
<evidence type="ECO:0000313" key="3">
    <source>
        <dbReference type="Proteomes" id="UP000515153"/>
    </source>
</evidence>
<reference evidence="4" key="3">
    <citation type="submission" date="2025-08" db="UniProtKB">
        <authorList>
            <consortium name="RefSeq"/>
        </authorList>
    </citation>
    <scope>IDENTIFICATION</scope>
    <source>
        <strain evidence="4">NI907</strain>
    </source>
</reference>
<dbReference type="KEGG" id="pgri:PgNI_09599"/>